<sequence length="137" mass="14937">MSPSERRKPGGAAEDKKRTCMTYYIIKLVIMLPIMAGMIYGSLWLYKKYQPGMMARLDMGNQQRHLKIVETVTMGVSGKLAVVEFAGQRILVSVTRARIDTIARADAEHGPASVSPPPATLAGSERDLLAAFKGRGA</sequence>
<comment type="subcellular location">
    <subcellularLocation>
        <location evidence="1">Cell membrane</location>
    </subcellularLocation>
</comment>
<gene>
    <name evidence="7" type="ORF">GCM10010833_03790</name>
</gene>
<evidence type="ECO:0000256" key="5">
    <source>
        <dbReference type="ARBA" id="ARBA00023136"/>
    </source>
</evidence>
<evidence type="ECO:0000313" key="7">
    <source>
        <dbReference type="EMBL" id="GGB52297.1"/>
    </source>
</evidence>
<keyword evidence="4 6" id="KW-1133">Transmembrane helix</keyword>
<proteinExistence type="predicted"/>
<keyword evidence="8" id="KW-1185">Reference proteome</keyword>
<evidence type="ECO:0000256" key="6">
    <source>
        <dbReference type="SAM" id="Phobius"/>
    </source>
</evidence>
<keyword evidence="5 6" id="KW-0472">Membrane</keyword>
<dbReference type="InterPro" id="IPR022781">
    <property type="entry name" value="Flagellar_biosynth_FliO"/>
</dbReference>
<keyword evidence="2" id="KW-1003">Cell membrane</keyword>
<evidence type="ECO:0000313" key="8">
    <source>
        <dbReference type="Proteomes" id="UP000614261"/>
    </source>
</evidence>
<comment type="caution">
    <text evidence="7">The sequence shown here is derived from an EMBL/GenBank/DDBJ whole genome shotgun (WGS) entry which is preliminary data.</text>
</comment>
<feature type="transmembrane region" description="Helical" evidence="6">
    <location>
        <begin position="24"/>
        <end position="46"/>
    </location>
</feature>
<evidence type="ECO:0008006" key="9">
    <source>
        <dbReference type="Google" id="ProtNLM"/>
    </source>
</evidence>
<dbReference type="RefSeq" id="WP_308419303.1">
    <property type="nucleotide sequence ID" value="NZ_BMGD01000001.1"/>
</dbReference>
<dbReference type="EMBL" id="BMGD01000001">
    <property type="protein sequence ID" value="GGB52297.1"/>
    <property type="molecule type" value="Genomic_DNA"/>
</dbReference>
<dbReference type="Proteomes" id="UP000614261">
    <property type="component" value="Unassembled WGS sequence"/>
</dbReference>
<evidence type="ECO:0000256" key="1">
    <source>
        <dbReference type="ARBA" id="ARBA00004236"/>
    </source>
</evidence>
<accession>A0ABQ1IUR0</accession>
<organism evidence="7 8">
    <name type="scientific">Blastomonas aquatica</name>
    <dbReference type="NCBI Taxonomy" id="1510276"/>
    <lineage>
        <taxon>Bacteria</taxon>
        <taxon>Pseudomonadati</taxon>
        <taxon>Pseudomonadota</taxon>
        <taxon>Alphaproteobacteria</taxon>
        <taxon>Sphingomonadales</taxon>
        <taxon>Sphingomonadaceae</taxon>
        <taxon>Blastomonas</taxon>
    </lineage>
</organism>
<dbReference type="Pfam" id="PF04347">
    <property type="entry name" value="FliO"/>
    <property type="match status" value="1"/>
</dbReference>
<protein>
    <recommendedName>
        <fullName evidence="9">Flagellar biogenesis protein FliO</fullName>
    </recommendedName>
</protein>
<evidence type="ECO:0000256" key="3">
    <source>
        <dbReference type="ARBA" id="ARBA00022692"/>
    </source>
</evidence>
<evidence type="ECO:0000256" key="2">
    <source>
        <dbReference type="ARBA" id="ARBA00022475"/>
    </source>
</evidence>
<name>A0ABQ1IUR0_9SPHN</name>
<reference evidence="8" key="1">
    <citation type="journal article" date="2019" name="Int. J. Syst. Evol. Microbiol.">
        <title>The Global Catalogue of Microorganisms (GCM) 10K type strain sequencing project: providing services to taxonomists for standard genome sequencing and annotation.</title>
        <authorList>
            <consortium name="The Broad Institute Genomics Platform"/>
            <consortium name="The Broad Institute Genome Sequencing Center for Infectious Disease"/>
            <person name="Wu L."/>
            <person name="Ma J."/>
        </authorList>
    </citation>
    <scope>NUCLEOTIDE SEQUENCE [LARGE SCALE GENOMIC DNA]</scope>
    <source>
        <strain evidence="8">CGMCC 1.12851</strain>
    </source>
</reference>
<evidence type="ECO:0000256" key="4">
    <source>
        <dbReference type="ARBA" id="ARBA00022989"/>
    </source>
</evidence>
<keyword evidence="3 6" id="KW-0812">Transmembrane</keyword>